<protein>
    <recommendedName>
        <fullName evidence="3">Apea-like HEPN domain-containing protein</fullName>
    </recommendedName>
</protein>
<proteinExistence type="predicted"/>
<gene>
    <name evidence="1" type="ORF">J2Z34_002665</name>
</gene>
<organism evidence="1 2">
    <name type="scientific">Youngiibacter multivorans</name>
    <dbReference type="NCBI Taxonomy" id="937251"/>
    <lineage>
        <taxon>Bacteria</taxon>
        <taxon>Bacillati</taxon>
        <taxon>Bacillota</taxon>
        <taxon>Clostridia</taxon>
        <taxon>Eubacteriales</taxon>
        <taxon>Clostridiaceae</taxon>
        <taxon>Youngiibacter</taxon>
    </lineage>
</organism>
<evidence type="ECO:0008006" key="3">
    <source>
        <dbReference type="Google" id="ProtNLM"/>
    </source>
</evidence>
<comment type="caution">
    <text evidence="1">The sequence shown here is derived from an EMBL/GenBank/DDBJ whole genome shotgun (WGS) entry which is preliminary data.</text>
</comment>
<dbReference type="EMBL" id="JAGGKC010000025">
    <property type="protein sequence ID" value="MBP1920167.1"/>
    <property type="molecule type" value="Genomic_DNA"/>
</dbReference>
<sequence length="297" mass="34928">MREFYYSIYNSFCKSHNIKPLPQDTFFNNMRRHNVKLVQVCCPYCGNMNVMVSKGNLKTIELMNYCTNCGKRSTSENAFFQLSRLVRIQHFHAAGLKSVKAKYDEDKLRIVTYDIYQLELIEIASILEVMLRDFFISFVYINYQTQKNSYINNIINKSTGNDFMNIEKANNHYKKALDINLRSIISDDSWNNLLDIVNMRNTIVHNNGLMDEKFKKSPTYSRIQKLVSGDLIFLNQDNINHYLKYVTEIVSTIAVLFNEKYSICKYSLIANYYFNKQIEEKSKGDWISIIDAIRNKN</sequence>
<keyword evidence="2" id="KW-1185">Reference proteome</keyword>
<accession>A0ABS4G6J0</accession>
<name>A0ABS4G6J0_9CLOT</name>
<evidence type="ECO:0000313" key="1">
    <source>
        <dbReference type="EMBL" id="MBP1920167.1"/>
    </source>
</evidence>
<reference evidence="1 2" key="1">
    <citation type="submission" date="2021-03" db="EMBL/GenBank/DDBJ databases">
        <title>Genomic Encyclopedia of Type Strains, Phase IV (KMG-IV): sequencing the most valuable type-strain genomes for metagenomic binning, comparative biology and taxonomic classification.</title>
        <authorList>
            <person name="Goeker M."/>
        </authorList>
    </citation>
    <scope>NUCLEOTIDE SEQUENCE [LARGE SCALE GENOMIC DNA]</scope>
    <source>
        <strain evidence="1 2">DSM 6139</strain>
    </source>
</reference>
<dbReference type="Proteomes" id="UP001519271">
    <property type="component" value="Unassembled WGS sequence"/>
</dbReference>
<evidence type="ECO:0000313" key="2">
    <source>
        <dbReference type="Proteomes" id="UP001519271"/>
    </source>
</evidence>